<proteinExistence type="predicted"/>
<dbReference type="SUPFAM" id="SSF50156">
    <property type="entry name" value="PDZ domain-like"/>
    <property type="match status" value="1"/>
</dbReference>
<gene>
    <name evidence="5" type="ORF">AB5J49_24640</name>
</gene>
<sequence>MRVKAKWATACASAVLIAVGGTTAHAVPADDSPEEIFTKAAPATVHLMVTTAGGEFQGTGFVYDADKGLILTNAHVVDGMTALKVGIENKDPVAAQVVGSDPCQDLAVVKLDAPQEDLKELEFGDGDDVETTDEVMAIGYPSSLENSADQRAIFTSGTVQSPDVAADPSPSLPHYPATVQHSAAINPGNSGGPLLNSDGKVVGVNTLVNTEAQGQYYSITGEHAQAQIAGLAAGAKKNDAGWAVYSLDDEYLVDYFPDAEDQQIVGQAQQEFLQNDVHGLLVQSTTANSPAAKAELSTGDVITHVKGSPVDTVSALCDVLQSATPGEELSVEGIYGIGAEEIDKQPLDTWETNLTLSGK</sequence>
<dbReference type="AlphaFoldDB" id="A0AB39Q0H6"/>
<dbReference type="EC" id="3.4.21.-" evidence="5"/>
<evidence type="ECO:0000313" key="5">
    <source>
        <dbReference type="EMBL" id="XDQ36271.1"/>
    </source>
</evidence>
<accession>A0AB39Q0H6</accession>
<evidence type="ECO:0000259" key="4">
    <source>
        <dbReference type="Pfam" id="PF13180"/>
    </source>
</evidence>
<dbReference type="EMBL" id="CP163439">
    <property type="protein sequence ID" value="XDQ36271.1"/>
    <property type="molecule type" value="Genomic_DNA"/>
</dbReference>
<keyword evidence="2 5" id="KW-0378">Hydrolase</keyword>
<dbReference type="InterPro" id="IPR001940">
    <property type="entry name" value="Peptidase_S1C"/>
</dbReference>
<dbReference type="Gene3D" id="2.30.42.10">
    <property type="match status" value="1"/>
</dbReference>
<dbReference type="Pfam" id="PF13180">
    <property type="entry name" value="PDZ_2"/>
    <property type="match status" value="1"/>
</dbReference>
<dbReference type="InterPro" id="IPR001478">
    <property type="entry name" value="PDZ"/>
</dbReference>
<feature type="domain" description="PDZ" evidence="4">
    <location>
        <begin position="278"/>
        <end position="332"/>
    </location>
</feature>
<keyword evidence="1 5" id="KW-0645">Protease</keyword>
<dbReference type="InterPro" id="IPR051201">
    <property type="entry name" value="Chloro_Bact_Ser_Proteases"/>
</dbReference>
<name>A0AB39Q0H6_9ACTN</name>
<feature type="signal peptide" evidence="3">
    <location>
        <begin position="1"/>
        <end position="26"/>
    </location>
</feature>
<dbReference type="Gene3D" id="2.40.10.120">
    <property type="match status" value="1"/>
</dbReference>
<keyword evidence="3" id="KW-0732">Signal</keyword>
<dbReference type="RefSeq" id="WP_369170802.1">
    <property type="nucleotide sequence ID" value="NZ_CP163439.1"/>
</dbReference>
<dbReference type="PANTHER" id="PTHR43343">
    <property type="entry name" value="PEPTIDASE S12"/>
    <property type="match status" value="1"/>
</dbReference>
<protein>
    <submittedName>
        <fullName evidence="5">S1C family serine protease</fullName>
        <ecNumber evidence="5">3.4.21.-</ecNumber>
    </submittedName>
</protein>
<dbReference type="GO" id="GO:0004252">
    <property type="term" value="F:serine-type endopeptidase activity"/>
    <property type="evidence" value="ECO:0007669"/>
    <property type="project" value="InterPro"/>
</dbReference>
<feature type="chain" id="PRO_5044203015" evidence="3">
    <location>
        <begin position="27"/>
        <end position="359"/>
    </location>
</feature>
<dbReference type="PRINTS" id="PR00834">
    <property type="entry name" value="PROTEASES2C"/>
</dbReference>
<dbReference type="Pfam" id="PF13365">
    <property type="entry name" value="Trypsin_2"/>
    <property type="match status" value="1"/>
</dbReference>
<dbReference type="GO" id="GO:0006508">
    <property type="term" value="P:proteolysis"/>
    <property type="evidence" value="ECO:0007669"/>
    <property type="project" value="UniProtKB-KW"/>
</dbReference>
<evidence type="ECO:0000256" key="3">
    <source>
        <dbReference type="SAM" id="SignalP"/>
    </source>
</evidence>
<dbReference type="PANTHER" id="PTHR43343:SF3">
    <property type="entry name" value="PROTEASE DO-LIKE 8, CHLOROPLASTIC"/>
    <property type="match status" value="1"/>
</dbReference>
<evidence type="ECO:0000256" key="1">
    <source>
        <dbReference type="ARBA" id="ARBA00022670"/>
    </source>
</evidence>
<dbReference type="InterPro" id="IPR009003">
    <property type="entry name" value="Peptidase_S1_PA"/>
</dbReference>
<dbReference type="InterPro" id="IPR036034">
    <property type="entry name" value="PDZ_sf"/>
</dbReference>
<evidence type="ECO:0000256" key="2">
    <source>
        <dbReference type="ARBA" id="ARBA00022801"/>
    </source>
</evidence>
<reference evidence="5" key="1">
    <citation type="submission" date="2024-07" db="EMBL/GenBank/DDBJ databases">
        <authorList>
            <person name="Yu S.T."/>
        </authorList>
    </citation>
    <scope>NUCLEOTIDE SEQUENCE</scope>
    <source>
        <strain evidence="5">R28</strain>
    </source>
</reference>
<organism evidence="5">
    <name type="scientific">Streptomyces sp. R28</name>
    <dbReference type="NCBI Taxonomy" id="3238628"/>
    <lineage>
        <taxon>Bacteria</taxon>
        <taxon>Bacillati</taxon>
        <taxon>Actinomycetota</taxon>
        <taxon>Actinomycetes</taxon>
        <taxon>Kitasatosporales</taxon>
        <taxon>Streptomycetaceae</taxon>
        <taxon>Streptomyces</taxon>
    </lineage>
</organism>
<dbReference type="SUPFAM" id="SSF50494">
    <property type="entry name" value="Trypsin-like serine proteases"/>
    <property type="match status" value="1"/>
</dbReference>